<dbReference type="InterPro" id="IPR013749">
    <property type="entry name" value="PM/HMP-P_kinase-1"/>
</dbReference>
<dbReference type="Proteomes" id="UP000315577">
    <property type="component" value="Unassembled WGS sequence"/>
</dbReference>
<dbReference type="SUPFAM" id="SSF53613">
    <property type="entry name" value="Ribokinase-like"/>
    <property type="match status" value="1"/>
</dbReference>
<keyword evidence="3" id="KW-0808">Transferase</keyword>
<keyword evidence="2" id="KW-0418">Kinase</keyword>
<evidence type="ECO:0000313" key="5">
    <source>
        <dbReference type="Proteomes" id="UP000315577"/>
    </source>
</evidence>
<dbReference type="UniPathway" id="UPA00060">
    <property type="reaction ID" value="UER00138"/>
</dbReference>
<dbReference type="EMBL" id="VJNC01000012">
    <property type="protein sequence ID" value="TSE20694.1"/>
    <property type="molecule type" value="Genomic_DNA"/>
</dbReference>
<dbReference type="GO" id="GO:0008972">
    <property type="term" value="F:phosphomethylpyrimidine kinase activity"/>
    <property type="evidence" value="ECO:0007669"/>
    <property type="project" value="TreeGrafter"/>
</dbReference>
<dbReference type="EMBL" id="SMAH01000004">
    <property type="protein sequence ID" value="TCS98593.1"/>
    <property type="molecule type" value="Genomic_DNA"/>
</dbReference>
<dbReference type="GO" id="GO:0009228">
    <property type="term" value="P:thiamine biosynthetic process"/>
    <property type="evidence" value="ECO:0007669"/>
    <property type="project" value="TreeGrafter"/>
</dbReference>
<accession>A0A4R3LEV5</accession>
<dbReference type="AlphaFoldDB" id="A0A4R3LEV5"/>
<dbReference type="Pfam" id="PF08543">
    <property type="entry name" value="Phos_pyr_kin"/>
    <property type="match status" value="1"/>
</dbReference>
<dbReference type="Gene3D" id="3.40.1190.20">
    <property type="match status" value="1"/>
</dbReference>
<evidence type="ECO:0000313" key="4">
    <source>
        <dbReference type="Proteomes" id="UP000295536"/>
    </source>
</evidence>
<feature type="domain" description="Pyridoxamine kinase/Phosphomethylpyrimidine kinase" evidence="1">
    <location>
        <begin position="31"/>
        <end position="272"/>
    </location>
</feature>
<dbReference type="Proteomes" id="UP000295536">
    <property type="component" value="Unassembled WGS sequence"/>
</dbReference>
<evidence type="ECO:0000259" key="1">
    <source>
        <dbReference type="Pfam" id="PF08543"/>
    </source>
</evidence>
<dbReference type="InterPro" id="IPR029056">
    <property type="entry name" value="Ribokinase-like"/>
</dbReference>
<dbReference type="GO" id="GO:0005829">
    <property type="term" value="C:cytosol"/>
    <property type="evidence" value="ECO:0007669"/>
    <property type="project" value="TreeGrafter"/>
</dbReference>
<protein>
    <submittedName>
        <fullName evidence="2">Hydroxymethylpyrimidine/phosphomethylpyrimidine kinase</fullName>
        <ecNumber evidence="3">2.7.1.49</ecNumber>
    </submittedName>
</protein>
<dbReference type="EC" id="2.7.1.49" evidence="3"/>
<reference evidence="2 4" key="1">
    <citation type="submission" date="2019-03" db="EMBL/GenBank/DDBJ databases">
        <title>Genomic Encyclopedia of Type Strains, Phase IV (KMG-IV): sequencing the most valuable type-strain genomes for metagenomic binning, comparative biology and taxonomic classification.</title>
        <authorList>
            <person name="Goeker M."/>
        </authorList>
    </citation>
    <scope>NUCLEOTIDE SEQUENCE [LARGE SCALE GENOMIC DNA]</scope>
    <source>
        <strain evidence="2 4">DSM 12034</strain>
    </source>
</reference>
<dbReference type="GO" id="GO:0008902">
    <property type="term" value="F:hydroxymethylpyrimidine kinase activity"/>
    <property type="evidence" value="ECO:0007669"/>
    <property type="project" value="UniProtKB-EC"/>
</dbReference>
<reference evidence="3 5" key="2">
    <citation type="submission" date="2019-07" db="EMBL/GenBank/DDBJ databases">
        <title>Tepidimonas ignava SPS-1037 draft genome.</title>
        <authorList>
            <person name="Da Costa M.S."/>
            <person name="Froufe H.J.C."/>
            <person name="Egas C."/>
            <person name="Albuquerque L."/>
        </authorList>
    </citation>
    <scope>NUCLEOTIDE SEQUENCE [LARGE SCALE GENOMIC DNA]</scope>
    <source>
        <strain evidence="3 5">SPS-1037</strain>
    </source>
</reference>
<keyword evidence="5" id="KW-1185">Reference proteome</keyword>
<dbReference type="PANTHER" id="PTHR20858">
    <property type="entry name" value="PHOSPHOMETHYLPYRIMIDINE KINASE"/>
    <property type="match status" value="1"/>
</dbReference>
<gene>
    <name evidence="3" type="primary">thiD_2</name>
    <name evidence="2" type="ORF">EDC36_10415</name>
    <name evidence="3" type="ORF">Tigna_01887</name>
</gene>
<comment type="caution">
    <text evidence="2">The sequence shown here is derived from an EMBL/GenBank/DDBJ whole genome shotgun (WGS) entry which is preliminary data.</text>
</comment>
<organism evidence="2 4">
    <name type="scientific">Tepidimonas ignava</name>
    <dbReference type="NCBI Taxonomy" id="114249"/>
    <lineage>
        <taxon>Bacteria</taxon>
        <taxon>Pseudomonadati</taxon>
        <taxon>Pseudomonadota</taxon>
        <taxon>Betaproteobacteria</taxon>
        <taxon>Burkholderiales</taxon>
        <taxon>Tepidimonas</taxon>
    </lineage>
</organism>
<dbReference type="PANTHER" id="PTHR20858:SF17">
    <property type="entry name" value="HYDROXYMETHYLPYRIMIDINE_PHOSPHOMETHYLPYRIMIDINE KINASE THI20-RELATED"/>
    <property type="match status" value="1"/>
</dbReference>
<evidence type="ECO:0000313" key="2">
    <source>
        <dbReference type="EMBL" id="TCS98593.1"/>
    </source>
</evidence>
<proteinExistence type="predicted"/>
<evidence type="ECO:0000313" key="3">
    <source>
        <dbReference type="EMBL" id="TSE20694.1"/>
    </source>
</evidence>
<name>A0A4R3LEV5_9BURK</name>
<sequence>MTGIVVPPMTSPSDHDDAPGMPCVLCFNANDPCGAAGVAADITALASASCHALPVLTAVWVGDTRQRAHLLPLDADWIDEQARAVLEDMPVHAVKLTLAGSAEGMAAVSAILSDYDELPVVTYVPELAALDDASREALLEAGTELVLPQTDVLVGNHHTLARWLLPDWDDDRPPGPRDIARAAATHGVAATLVTGLASADRIDNQLATPEVVLASAPFERIDVGFVGAGDTLAAALAGLLAHEAELGEAATQALAYLDQTLAHGFMPGMGHAVPQRLFWADDTSDDDDHDTDNR</sequence>
<dbReference type="GO" id="GO:0009229">
    <property type="term" value="P:thiamine diphosphate biosynthetic process"/>
    <property type="evidence" value="ECO:0007669"/>
    <property type="project" value="UniProtKB-UniPathway"/>
</dbReference>